<evidence type="ECO:0000313" key="2">
    <source>
        <dbReference type="EMBL" id="OCH94771.1"/>
    </source>
</evidence>
<dbReference type="Proteomes" id="UP000250043">
    <property type="component" value="Unassembled WGS sequence"/>
</dbReference>
<feature type="region of interest" description="Disordered" evidence="1">
    <location>
        <begin position="156"/>
        <end position="176"/>
    </location>
</feature>
<feature type="compositionally biased region" description="Polar residues" evidence="1">
    <location>
        <begin position="161"/>
        <end position="176"/>
    </location>
</feature>
<proteinExistence type="predicted"/>
<name>A0A8E2DSA3_9APHY</name>
<organism evidence="2 3">
    <name type="scientific">Obba rivulosa</name>
    <dbReference type="NCBI Taxonomy" id="1052685"/>
    <lineage>
        <taxon>Eukaryota</taxon>
        <taxon>Fungi</taxon>
        <taxon>Dikarya</taxon>
        <taxon>Basidiomycota</taxon>
        <taxon>Agaricomycotina</taxon>
        <taxon>Agaricomycetes</taxon>
        <taxon>Polyporales</taxon>
        <taxon>Gelatoporiaceae</taxon>
        <taxon>Obba</taxon>
    </lineage>
</organism>
<gene>
    <name evidence="2" type="ORF">OBBRIDRAFT_789021</name>
</gene>
<dbReference type="AlphaFoldDB" id="A0A8E2DSA3"/>
<evidence type="ECO:0000313" key="3">
    <source>
        <dbReference type="Proteomes" id="UP000250043"/>
    </source>
</evidence>
<keyword evidence="3" id="KW-1185">Reference proteome</keyword>
<dbReference type="OrthoDB" id="10504219at2759"/>
<dbReference type="EMBL" id="KV722341">
    <property type="protein sequence ID" value="OCH94771.1"/>
    <property type="molecule type" value="Genomic_DNA"/>
</dbReference>
<protein>
    <submittedName>
        <fullName evidence="2">Uncharacterized protein</fullName>
    </submittedName>
</protein>
<reference evidence="2 3" key="1">
    <citation type="submission" date="2016-07" db="EMBL/GenBank/DDBJ databases">
        <title>Draft genome of the white-rot fungus Obba rivulosa 3A-2.</title>
        <authorList>
            <consortium name="DOE Joint Genome Institute"/>
            <person name="Miettinen O."/>
            <person name="Riley R."/>
            <person name="Acob R."/>
            <person name="Barry K."/>
            <person name="Cullen D."/>
            <person name="De Vries R."/>
            <person name="Hainaut M."/>
            <person name="Hatakka A."/>
            <person name="Henrissat B."/>
            <person name="Hilden K."/>
            <person name="Kuo R."/>
            <person name="Labutti K."/>
            <person name="Lipzen A."/>
            <person name="Makela M.R."/>
            <person name="Sandor L."/>
            <person name="Spatafora J.W."/>
            <person name="Grigoriev I.V."/>
            <person name="Hibbett D.S."/>
        </authorList>
    </citation>
    <scope>NUCLEOTIDE SEQUENCE [LARGE SCALE GENOMIC DNA]</scope>
    <source>
        <strain evidence="2 3">3A-2</strain>
    </source>
</reference>
<evidence type="ECO:0000256" key="1">
    <source>
        <dbReference type="SAM" id="MobiDB-lite"/>
    </source>
</evidence>
<accession>A0A8E2DSA3</accession>
<sequence length="219" mass="24521">MSRHTPLIQNAHTRTEGLMDRFLDPHNSAIPTQSVGRTIYTRDATYEIEAPHTSEIWGPGKAIERRWASAGIKASQADGSPMRTVHFKYTLAKSQRQCFEGAMDLPGDDTICQCDLDGREQRIDALSPIPTLPASDFFYSHRGHYPGCPFDTRDATPDLVYSSTSPTPSDAGGESNTLQVTSYLDIRSQKKHAYYSEQPVHAVVMDREVVIDMDECRNR</sequence>